<comment type="caution">
    <text evidence="12">The sequence shown here is derived from an EMBL/GenBank/DDBJ whole genome shotgun (WGS) entry which is preliminary data.</text>
</comment>
<dbReference type="GO" id="GO:0035556">
    <property type="term" value="P:intracellular signal transduction"/>
    <property type="evidence" value="ECO:0007669"/>
    <property type="project" value="TreeGrafter"/>
</dbReference>
<organism evidence="12 13">
    <name type="scientific">Potamilus streckersoni</name>
    <dbReference type="NCBI Taxonomy" id="2493646"/>
    <lineage>
        <taxon>Eukaryota</taxon>
        <taxon>Metazoa</taxon>
        <taxon>Spiralia</taxon>
        <taxon>Lophotrochozoa</taxon>
        <taxon>Mollusca</taxon>
        <taxon>Bivalvia</taxon>
        <taxon>Autobranchia</taxon>
        <taxon>Heteroconchia</taxon>
        <taxon>Palaeoheterodonta</taxon>
        <taxon>Unionida</taxon>
        <taxon>Unionoidea</taxon>
        <taxon>Unionidae</taxon>
        <taxon>Ambleminae</taxon>
        <taxon>Lampsilini</taxon>
        <taxon>Potamilus</taxon>
    </lineage>
</organism>
<reference evidence="12" key="1">
    <citation type="journal article" date="2021" name="Genome Biol. Evol.">
        <title>A High-Quality Reference Genome for a Parasitic Bivalve with Doubly Uniparental Inheritance (Bivalvia: Unionida).</title>
        <authorList>
            <person name="Smith C.H."/>
        </authorList>
    </citation>
    <scope>NUCLEOTIDE SEQUENCE</scope>
    <source>
        <strain evidence="12">CHS0354</strain>
    </source>
</reference>
<evidence type="ECO:0000256" key="9">
    <source>
        <dbReference type="PROSITE-ProRule" id="PRU10141"/>
    </source>
</evidence>
<keyword evidence="4 9" id="KW-0547">Nucleotide-binding</keyword>
<feature type="compositionally biased region" description="Basic and acidic residues" evidence="10">
    <location>
        <begin position="534"/>
        <end position="547"/>
    </location>
</feature>
<dbReference type="PROSITE" id="PS50011">
    <property type="entry name" value="PROTEIN_KINASE_DOM"/>
    <property type="match status" value="1"/>
</dbReference>
<evidence type="ECO:0000256" key="8">
    <source>
        <dbReference type="ARBA" id="ARBA00048679"/>
    </source>
</evidence>
<dbReference type="Proteomes" id="UP001195483">
    <property type="component" value="Unassembled WGS sequence"/>
</dbReference>
<dbReference type="Pfam" id="PF00069">
    <property type="entry name" value="Pkinase"/>
    <property type="match status" value="1"/>
</dbReference>
<feature type="domain" description="Protein kinase" evidence="11">
    <location>
        <begin position="38"/>
        <end position="302"/>
    </location>
</feature>
<comment type="catalytic activity">
    <reaction evidence="7">
        <text>L-threonyl-[protein] + ATP = O-phospho-L-threonyl-[protein] + ADP + H(+)</text>
        <dbReference type="Rhea" id="RHEA:46608"/>
        <dbReference type="Rhea" id="RHEA-COMP:11060"/>
        <dbReference type="Rhea" id="RHEA-COMP:11605"/>
        <dbReference type="ChEBI" id="CHEBI:15378"/>
        <dbReference type="ChEBI" id="CHEBI:30013"/>
        <dbReference type="ChEBI" id="CHEBI:30616"/>
        <dbReference type="ChEBI" id="CHEBI:61977"/>
        <dbReference type="ChEBI" id="CHEBI:456216"/>
        <dbReference type="EC" id="2.7.11.1"/>
    </reaction>
</comment>
<dbReference type="SUPFAM" id="SSF56112">
    <property type="entry name" value="Protein kinase-like (PK-like)"/>
    <property type="match status" value="1"/>
</dbReference>
<dbReference type="InterPro" id="IPR008271">
    <property type="entry name" value="Ser/Thr_kinase_AS"/>
</dbReference>
<dbReference type="EMBL" id="JAEAOA010001970">
    <property type="protein sequence ID" value="KAK3583900.1"/>
    <property type="molecule type" value="Genomic_DNA"/>
</dbReference>
<accession>A0AAE0S2S7</accession>
<dbReference type="FunFam" id="1.10.510.10:FF:000391">
    <property type="entry name" value="Hormonally up-regulated neu tumor-associated kinase"/>
    <property type="match status" value="1"/>
</dbReference>
<dbReference type="PANTHER" id="PTHR24346">
    <property type="entry name" value="MAP/MICROTUBULE AFFINITY-REGULATING KINASE"/>
    <property type="match status" value="1"/>
</dbReference>
<evidence type="ECO:0000313" key="12">
    <source>
        <dbReference type="EMBL" id="KAK3583900.1"/>
    </source>
</evidence>
<feature type="binding site" evidence="9">
    <location>
        <position position="67"/>
    </location>
    <ligand>
        <name>ATP</name>
        <dbReference type="ChEBI" id="CHEBI:30616"/>
    </ligand>
</feature>
<evidence type="ECO:0000256" key="2">
    <source>
        <dbReference type="ARBA" id="ARBA00022527"/>
    </source>
</evidence>
<feature type="compositionally biased region" description="Basic and acidic residues" evidence="10">
    <location>
        <begin position="415"/>
        <end position="428"/>
    </location>
</feature>
<sequence>MRVTSMLPGDTTYLPQKVVEVSRETLRNFPHSKKVGNYLLGKTLGEGSFAKVKEALHIPTGEKVAVKIIDKKRAKDDSYLRKNLRREGKILQIIRHPHIIQLLEVMETENSYYLVTELCTEGDMVDYISQRKMLSEDEVRKYIRQIVSAIDYIHRLGILHRDLKIENLLLDSNQDIKIIDFGLSNSIKTVHTKNGRKVQDFCVTQCGSPAYAAPELLGRRKYGPQIDVWSIGVNMYAMLVGNLPFTVEPFNIKTLHNKMVNGQMNPLPERISKECRDLLKRFLTPDPDRRIKLEEAIRHAWLAEGPGTPLSRSPYPNKLKVEDLDDNILKYMSEVKGFRISEVIRYVTGNFPSPITAMYHLLHQKLTNHYASVRASLHISMDIRQKTVVINNISLQEKENKIPASLPSDDSYNQKVDRKRDTHNENKDTSPGVIIMDLEKEPNLEEKYSEQVVIPDNKKENIADIHTSEQENKVFKQAKMPYKVSSQKECQDHGSSISIHLPVVAQKYFIGNLHKRKPLTHPSVRPQDQSNSHETSKENSLNKDSVRIFHQKPTWPQVIDTGEAALKKKHDDHIRPAFQYDDAKKGLSHHHLKISPFYTSVKNDDAKQQIKPKCEPYHYLHKQRGKTITSFSVHGRFSEPNQTKLTTVAPLSETVDMEKEPIKNHFLSRPSISRKMHKIKLALTSDMVQRERMSQISLRPMTSQAGCVPSTSATPNQLELPSISPQLLKS</sequence>
<dbReference type="FunFam" id="3.30.200.20:FF:000003">
    <property type="entry name" value="Non-specific serine/threonine protein kinase"/>
    <property type="match status" value="1"/>
</dbReference>
<reference evidence="12" key="3">
    <citation type="submission" date="2023-05" db="EMBL/GenBank/DDBJ databases">
        <authorList>
            <person name="Smith C.H."/>
        </authorList>
    </citation>
    <scope>NUCLEOTIDE SEQUENCE</scope>
    <source>
        <strain evidence="12">CHS0354</strain>
        <tissue evidence="12">Mantle</tissue>
    </source>
</reference>
<dbReference type="SMART" id="SM00220">
    <property type="entry name" value="S_TKc"/>
    <property type="match status" value="1"/>
</dbReference>
<dbReference type="PROSITE" id="PS00107">
    <property type="entry name" value="PROTEIN_KINASE_ATP"/>
    <property type="match status" value="1"/>
</dbReference>
<name>A0AAE0S2S7_9BIVA</name>
<dbReference type="Gene3D" id="1.10.510.10">
    <property type="entry name" value="Transferase(Phosphotransferase) domain 1"/>
    <property type="match status" value="1"/>
</dbReference>
<gene>
    <name evidence="12" type="ORF">CHS0354_033679</name>
</gene>
<dbReference type="GO" id="GO:0005524">
    <property type="term" value="F:ATP binding"/>
    <property type="evidence" value="ECO:0007669"/>
    <property type="project" value="UniProtKB-UniRule"/>
</dbReference>
<dbReference type="PANTHER" id="PTHR24346:SF79">
    <property type="entry name" value="PROTEIN KINASE DOMAIN-CONTAINING PROTEIN"/>
    <property type="match status" value="1"/>
</dbReference>
<keyword evidence="13" id="KW-1185">Reference proteome</keyword>
<feature type="region of interest" description="Disordered" evidence="10">
    <location>
        <begin position="401"/>
        <end position="431"/>
    </location>
</feature>
<keyword evidence="5" id="KW-0418">Kinase</keyword>
<reference evidence="12" key="2">
    <citation type="journal article" date="2021" name="Genome Biol. Evol.">
        <title>Developing a high-quality reference genome for a parasitic bivalve with doubly uniparental inheritance (Bivalvia: Unionida).</title>
        <authorList>
            <person name="Smith C.H."/>
        </authorList>
    </citation>
    <scope>NUCLEOTIDE SEQUENCE</scope>
    <source>
        <strain evidence="12">CHS0354</strain>
        <tissue evidence="12">Mantle</tissue>
    </source>
</reference>
<dbReference type="InterPro" id="IPR000719">
    <property type="entry name" value="Prot_kinase_dom"/>
</dbReference>
<keyword evidence="3" id="KW-0808">Transferase</keyword>
<protein>
    <recommendedName>
        <fullName evidence="1">non-specific serine/threonine protein kinase</fullName>
        <ecNumber evidence="1">2.7.11.1</ecNumber>
    </recommendedName>
</protein>
<evidence type="ECO:0000259" key="11">
    <source>
        <dbReference type="PROSITE" id="PS50011"/>
    </source>
</evidence>
<evidence type="ECO:0000256" key="3">
    <source>
        <dbReference type="ARBA" id="ARBA00022679"/>
    </source>
</evidence>
<evidence type="ECO:0000256" key="1">
    <source>
        <dbReference type="ARBA" id="ARBA00012513"/>
    </source>
</evidence>
<dbReference type="InterPro" id="IPR017441">
    <property type="entry name" value="Protein_kinase_ATP_BS"/>
</dbReference>
<evidence type="ECO:0000256" key="6">
    <source>
        <dbReference type="ARBA" id="ARBA00022840"/>
    </source>
</evidence>
<evidence type="ECO:0000256" key="7">
    <source>
        <dbReference type="ARBA" id="ARBA00047899"/>
    </source>
</evidence>
<dbReference type="AlphaFoldDB" id="A0AAE0S2S7"/>
<comment type="catalytic activity">
    <reaction evidence="8">
        <text>L-seryl-[protein] + ATP = O-phospho-L-seryl-[protein] + ADP + H(+)</text>
        <dbReference type="Rhea" id="RHEA:17989"/>
        <dbReference type="Rhea" id="RHEA-COMP:9863"/>
        <dbReference type="Rhea" id="RHEA-COMP:11604"/>
        <dbReference type="ChEBI" id="CHEBI:15378"/>
        <dbReference type="ChEBI" id="CHEBI:29999"/>
        <dbReference type="ChEBI" id="CHEBI:30616"/>
        <dbReference type="ChEBI" id="CHEBI:83421"/>
        <dbReference type="ChEBI" id="CHEBI:456216"/>
        <dbReference type="EC" id="2.7.11.1"/>
    </reaction>
</comment>
<dbReference type="GO" id="GO:0004674">
    <property type="term" value="F:protein serine/threonine kinase activity"/>
    <property type="evidence" value="ECO:0007669"/>
    <property type="project" value="UniProtKB-KW"/>
</dbReference>
<keyword evidence="6 9" id="KW-0067">ATP-binding</keyword>
<evidence type="ECO:0000256" key="10">
    <source>
        <dbReference type="SAM" id="MobiDB-lite"/>
    </source>
</evidence>
<dbReference type="EC" id="2.7.11.1" evidence="1"/>
<dbReference type="PROSITE" id="PS00108">
    <property type="entry name" value="PROTEIN_KINASE_ST"/>
    <property type="match status" value="1"/>
</dbReference>
<proteinExistence type="predicted"/>
<feature type="region of interest" description="Disordered" evidence="10">
    <location>
        <begin position="516"/>
        <end position="547"/>
    </location>
</feature>
<evidence type="ECO:0000256" key="5">
    <source>
        <dbReference type="ARBA" id="ARBA00022777"/>
    </source>
</evidence>
<dbReference type="InterPro" id="IPR011009">
    <property type="entry name" value="Kinase-like_dom_sf"/>
</dbReference>
<feature type="region of interest" description="Disordered" evidence="10">
    <location>
        <begin position="699"/>
        <end position="730"/>
    </location>
</feature>
<keyword evidence="2" id="KW-0723">Serine/threonine-protein kinase</keyword>
<evidence type="ECO:0000256" key="4">
    <source>
        <dbReference type="ARBA" id="ARBA00022741"/>
    </source>
</evidence>
<dbReference type="GO" id="GO:0005737">
    <property type="term" value="C:cytoplasm"/>
    <property type="evidence" value="ECO:0007669"/>
    <property type="project" value="TreeGrafter"/>
</dbReference>
<evidence type="ECO:0000313" key="13">
    <source>
        <dbReference type="Proteomes" id="UP001195483"/>
    </source>
</evidence>